<dbReference type="RefSeq" id="WP_069907886.1">
    <property type="nucleotide sequence ID" value="NZ_LAJE02000044.1"/>
</dbReference>
<name>A0A1E5XWG7_9HYPH</name>
<evidence type="ECO:0008006" key="3">
    <source>
        <dbReference type="Google" id="ProtNLM"/>
    </source>
</evidence>
<keyword evidence="2" id="KW-1185">Reference proteome</keyword>
<evidence type="ECO:0000313" key="1">
    <source>
        <dbReference type="EMBL" id="OEO32921.1"/>
    </source>
</evidence>
<dbReference type="EMBL" id="LAJE02000044">
    <property type="protein sequence ID" value="OEO32921.1"/>
    <property type="molecule type" value="Genomic_DNA"/>
</dbReference>
<dbReference type="SUPFAM" id="SSF53795">
    <property type="entry name" value="PEP carboxykinase-like"/>
    <property type="match status" value="1"/>
</dbReference>
<dbReference type="OrthoDB" id="7943311at2"/>
<proteinExistence type="predicted"/>
<protein>
    <recommendedName>
        <fullName evidence="3">Serine kinase</fullName>
    </recommendedName>
</protein>
<comment type="caution">
    <text evidence="1">The sequence shown here is derived from an EMBL/GenBank/DDBJ whole genome shotgun (WGS) entry which is preliminary data.</text>
</comment>
<gene>
    <name evidence="1" type="ORF">VW23_008895</name>
</gene>
<organism evidence="1 2">
    <name type="scientific">Devosia insulae DS-56</name>
    <dbReference type="NCBI Taxonomy" id="1116389"/>
    <lineage>
        <taxon>Bacteria</taxon>
        <taxon>Pseudomonadati</taxon>
        <taxon>Pseudomonadota</taxon>
        <taxon>Alphaproteobacteria</taxon>
        <taxon>Hyphomicrobiales</taxon>
        <taxon>Devosiaceae</taxon>
        <taxon>Devosia</taxon>
    </lineage>
</organism>
<dbReference type="InterPro" id="IPR027417">
    <property type="entry name" value="P-loop_NTPase"/>
</dbReference>
<dbReference type="AlphaFoldDB" id="A0A1E5XWG7"/>
<accession>A0A1E5XWG7</accession>
<dbReference type="Proteomes" id="UP000095463">
    <property type="component" value="Unassembled WGS sequence"/>
</dbReference>
<dbReference type="Gene3D" id="3.40.50.300">
    <property type="entry name" value="P-loop containing nucleotide triphosphate hydrolases"/>
    <property type="match status" value="1"/>
</dbReference>
<evidence type="ECO:0000313" key="2">
    <source>
        <dbReference type="Proteomes" id="UP000095463"/>
    </source>
</evidence>
<sequence>MIQKFFDLQGATLRVTAVQPVLVDFYGRIFAGRSRPLPTSALAYGLTITSGQPLSMPEDTEPLYEGPILDEGDAQFWQGPDARVLVFPGIISLSLSDTAREASIIVAPGAEERIVMTCGQLALQAALLAANQFLVHAAGLTLPDGRVALIFGRSGAGKTTSTLAMAAGGLGLCSDDAMACNVSGERPTAWGMPRSLKVHRRTAEMLPWVQPLLSGDWSAEDERPVALSALRTTVSVESIAAREIAAVFVLERSGELASRCEPTSKAEVLALAVADNVRSTRAGVPQVERELFKRLGELVRAVPAYRLSAGSDPTDLAPVMLAALNIPKLLA</sequence>
<reference evidence="1 2" key="1">
    <citation type="journal article" date="2015" name="Genome Announc.">
        <title>Genome Assemblies of Three Soil-Associated Devosia species: D. insulae, D. limi, and D. soli.</title>
        <authorList>
            <person name="Hassan Y.I."/>
            <person name="Lepp D."/>
            <person name="Zhou T."/>
        </authorList>
    </citation>
    <scope>NUCLEOTIDE SEQUENCE [LARGE SCALE GENOMIC DNA]</scope>
    <source>
        <strain evidence="1 2">DS-56</strain>
    </source>
</reference>